<feature type="compositionally biased region" description="Low complexity" evidence="1">
    <location>
        <begin position="598"/>
        <end position="615"/>
    </location>
</feature>
<feature type="compositionally biased region" description="Polar residues" evidence="1">
    <location>
        <begin position="514"/>
        <end position="527"/>
    </location>
</feature>
<feature type="compositionally biased region" description="Basic and acidic residues" evidence="1">
    <location>
        <begin position="684"/>
        <end position="698"/>
    </location>
</feature>
<dbReference type="AlphaFoldDB" id="A0A7S3HBV8"/>
<feature type="compositionally biased region" description="Polar residues" evidence="1">
    <location>
        <begin position="703"/>
        <end position="713"/>
    </location>
</feature>
<gene>
    <name evidence="2" type="ORF">SELO1098_LOCUS19798</name>
</gene>
<dbReference type="EMBL" id="HBIC01038649">
    <property type="protein sequence ID" value="CAE0290953.1"/>
    <property type="molecule type" value="Transcribed_RNA"/>
</dbReference>
<evidence type="ECO:0000313" key="2">
    <source>
        <dbReference type="EMBL" id="CAE0290953.1"/>
    </source>
</evidence>
<name>A0A7S3HBV8_9STRA</name>
<feature type="compositionally biased region" description="Polar residues" evidence="1">
    <location>
        <begin position="495"/>
        <end position="504"/>
    </location>
</feature>
<proteinExistence type="predicted"/>
<sequence length="713" mass="78182">MDDKEGPPSAKAIDEGYNQTYLIMANAKSDGESKTEDNHEVFFRCGNWCYKGTIQFGGVEVNTEELPILIPLLQKQQGSLRYYCNAKSVPATSDYTEPLKFLEDASEFIAQELLSESVDKELRKMASVFPWIDDDNSSTYFELALSLVPAYMSKIKMIASKTYTRGLILISIYNEGTIYFIMQPGEGDQALLDVRFPDVSQHGQGLHIDTYNDHTTPYRKLTLWHVLGTSATKKLPKEMPKIRTINVSTKNYQQTYCILKSAWDNNSPTLTVHHDVLFRFGSWCYCGRVQLTPSLSLADIPFVIPALRMQQSRLDYLCDVNQVPTTSPFAPALAYVQNITPLVEEQIIDSEKTLQDLIDRLTGMGLGDSVSKWLEGDPQNSFFEFKIVPDEAISEAFKNVELIVSKCYYASGIIAITIIYQFTVYVSLLDNNGESPLLDSRFPDVSGKGRGYQLQAYNDGDREDWPSLRKVSIWQTVNALEQEFREKADALAQSKAASTSSLPQDSAKDGSESAGVSHNGSKATASHYTERDEDGEEELVVVNTRRIADSVTAPTTSSSAFSDRKGGAAEEDDRKLITAGAPETEVPRAEAKTGPSGSFSSSTAMTIASSSSAKAGPSERAVSSLSASMGVASLNNASDHASNPSIGKGLSPLKPMGGGLRQALPHHIPKMDSLANKMDDIRKNMGDEGLKAPWDSKGRPLGSISTLGKDSKK</sequence>
<organism evidence="2">
    <name type="scientific">Spumella elongata</name>
    <dbReference type="NCBI Taxonomy" id="89044"/>
    <lineage>
        <taxon>Eukaryota</taxon>
        <taxon>Sar</taxon>
        <taxon>Stramenopiles</taxon>
        <taxon>Ochrophyta</taxon>
        <taxon>Chrysophyceae</taxon>
        <taxon>Chromulinales</taxon>
        <taxon>Chromulinaceae</taxon>
        <taxon>Spumella</taxon>
    </lineage>
</organism>
<feature type="compositionally biased region" description="Polar residues" evidence="1">
    <location>
        <begin position="552"/>
        <end position="561"/>
    </location>
</feature>
<feature type="compositionally biased region" description="Basic and acidic residues" evidence="1">
    <location>
        <begin position="562"/>
        <end position="576"/>
    </location>
</feature>
<accession>A0A7S3HBV8</accession>
<evidence type="ECO:0000256" key="1">
    <source>
        <dbReference type="SAM" id="MobiDB-lite"/>
    </source>
</evidence>
<feature type="compositionally biased region" description="Polar residues" evidence="1">
    <location>
        <begin position="621"/>
        <end position="645"/>
    </location>
</feature>
<reference evidence="2" key="1">
    <citation type="submission" date="2021-01" db="EMBL/GenBank/DDBJ databases">
        <authorList>
            <person name="Corre E."/>
            <person name="Pelletier E."/>
            <person name="Niang G."/>
            <person name="Scheremetjew M."/>
            <person name="Finn R."/>
            <person name="Kale V."/>
            <person name="Holt S."/>
            <person name="Cochrane G."/>
            <person name="Meng A."/>
            <person name="Brown T."/>
            <person name="Cohen L."/>
        </authorList>
    </citation>
    <scope>NUCLEOTIDE SEQUENCE</scope>
    <source>
        <strain evidence="2">CCAP 955/1</strain>
    </source>
</reference>
<feature type="region of interest" description="Disordered" evidence="1">
    <location>
        <begin position="684"/>
        <end position="713"/>
    </location>
</feature>
<feature type="region of interest" description="Disordered" evidence="1">
    <location>
        <begin position="491"/>
        <end position="664"/>
    </location>
</feature>
<protein>
    <submittedName>
        <fullName evidence="2">Uncharacterized protein</fullName>
    </submittedName>
</protein>